<evidence type="ECO:0000313" key="3">
    <source>
        <dbReference type="EMBL" id="QSQ68589.1"/>
    </source>
</evidence>
<evidence type="ECO:0000256" key="1">
    <source>
        <dbReference type="SAM" id="MobiDB-lite"/>
    </source>
</evidence>
<dbReference type="Pfam" id="PF00160">
    <property type="entry name" value="Pro_isomerase"/>
    <property type="match status" value="1"/>
</dbReference>
<dbReference type="SUPFAM" id="SSF101447">
    <property type="entry name" value="Formin homology 2 domain (FH2 domain)"/>
    <property type="match status" value="1"/>
</dbReference>
<dbReference type="GO" id="GO:0003755">
    <property type="term" value="F:peptidyl-prolyl cis-trans isomerase activity"/>
    <property type="evidence" value="ECO:0007669"/>
    <property type="project" value="InterPro"/>
</dbReference>
<dbReference type="InterPro" id="IPR029000">
    <property type="entry name" value="Cyclophilin-like_dom_sf"/>
</dbReference>
<name>A0A8A0WJY1_PUYRA</name>
<dbReference type="EMBL" id="MW125513">
    <property type="protein sequence ID" value="QSQ68589.1"/>
    <property type="molecule type" value="Genomic_DNA"/>
</dbReference>
<dbReference type="SUPFAM" id="SSF50891">
    <property type="entry name" value="Cyclophilin-like"/>
    <property type="match status" value="1"/>
</dbReference>
<dbReference type="PROSITE" id="PS50072">
    <property type="entry name" value="CSA_PPIASE_2"/>
    <property type="match status" value="1"/>
</dbReference>
<dbReference type="FunFam" id="2.40.100.10:FF:000040">
    <property type="entry name" value="Peptidyl-prolyl cis-trans isomerase B"/>
    <property type="match status" value="1"/>
</dbReference>
<dbReference type="PANTHER" id="PTHR47724">
    <property type="entry name" value="PEPTIDYL-PROLYL CIS-TRANS ISOMERASE CYP26-2, CHLOROPLASTIC"/>
    <property type="match status" value="1"/>
</dbReference>
<evidence type="ECO:0000259" key="2">
    <source>
        <dbReference type="PROSITE" id="PS50072"/>
    </source>
</evidence>
<dbReference type="PANTHER" id="PTHR47724:SF1">
    <property type="entry name" value="PEPTIDYL-PROLYL CIS-TRANS ISOMERASE CYP26-2, CHLOROPLASTIC"/>
    <property type="match status" value="1"/>
</dbReference>
<accession>A0A8A0WJY1</accession>
<dbReference type="AlphaFoldDB" id="A0A8A0WJY1"/>
<feature type="region of interest" description="Disordered" evidence="1">
    <location>
        <begin position="1"/>
        <end position="30"/>
    </location>
</feature>
<proteinExistence type="predicted"/>
<dbReference type="Gene3D" id="2.40.100.10">
    <property type="entry name" value="Cyclophilin-like"/>
    <property type="match status" value="1"/>
</dbReference>
<sequence length="324" mass="33118">MRSLLHSLHHLPPKPLSPPPPPPPPPPPQTLALTLTLTAPPPPLPLSTLSRRSLAIVAAPLLLLLPTAAAAAGDDGGGGGVLCPGEAPTTARAFLDVAIDGAPAGRIVVALRGSAAPLAAARFAALVSGAAGVSYRRKEFVRITPGYVRHAGVRSYGADAERARLAAGSDLSAAAAAEALAAEWAAARRRCGGGGDGTVAHAAGAVGVVVRDPARAPPRPKLVARRGRLEVEEEADEGAPNGTEFVIAARDAPELDAAAVVVGWVVEGMDVVERIAAVKTVKDNTTSPYFRVAKLIGDKRAVVAERGFNRPYSKVVVTNCGLLD</sequence>
<reference evidence="3" key="1">
    <citation type="submission" date="2020-10" db="EMBL/GenBank/DDBJ databases">
        <authorList>
            <person name="Yuan Z."/>
            <person name="Wang Y."/>
            <person name="Liu Q."/>
            <person name="Liu L."/>
            <person name="Li X."/>
        </authorList>
    </citation>
    <scope>NUCLEOTIDE SEQUENCE</scope>
</reference>
<feature type="domain" description="PPIase cyclophilin-type" evidence="2">
    <location>
        <begin position="94"/>
        <end position="322"/>
    </location>
</feature>
<dbReference type="InterPro" id="IPR044185">
    <property type="entry name" value="CYP26-2-like"/>
</dbReference>
<protein>
    <recommendedName>
        <fullName evidence="2">PPIase cyclophilin-type domain-containing protein</fullName>
    </recommendedName>
</protein>
<feature type="compositionally biased region" description="Pro residues" evidence="1">
    <location>
        <begin position="13"/>
        <end position="29"/>
    </location>
</feature>
<organism evidence="3">
    <name type="scientific">Puya raimondii</name>
    <name type="common">Queen of the Andes</name>
    <dbReference type="NCBI Taxonomy" id="112807"/>
    <lineage>
        <taxon>Eukaryota</taxon>
        <taxon>Viridiplantae</taxon>
        <taxon>Streptophyta</taxon>
        <taxon>Embryophyta</taxon>
        <taxon>Tracheophyta</taxon>
        <taxon>Spermatophyta</taxon>
        <taxon>Magnoliopsida</taxon>
        <taxon>Liliopsida</taxon>
        <taxon>Poales</taxon>
        <taxon>Bromeliaceae</taxon>
        <taxon>Puyoideae</taxon>
        <taxon>Puya</taxon>
    </lineage>
</organism>
<dbReference type="InterPro" id="IPR002130">
    <property type="entry name" value="Cyclophilin-type_PPIase_dom"/>
</dbReference>
<dbReference type="GO" id="GO:0009507">
    <property type="term" value="C:chloroplast"/>
    <property type="evidence" value="ECO:0007669"/>
    <property type="project" value="TreeGrafter"/>
</dbReference>